<gene>
    <name evidence="1" type="ordered locus">Mesil_1912</name>
</gene>
<dbReference type="AlphaFoldDB" id="D7BGH1"/>
<evidence type="ECO:0008006" key="3">
    <source>
        <dbReference type="Google" id="ProtNLM"/>
    </source>
</evidence>
<accession>D7BGH1</accession>
<protein>
    <recommendedName>
        <fullName evidence="3">DUF935 domain-containing protein</fullName>
    </recommendedName>
</protein>
<evidence type="ECO:0000313" key="2">
    <source>
        <dbReference type="Proteomes" id="UP000001916"/>
    </source>
</evidence>
<dbReference type="eggNOG" id="COG4383">
    <property type="taxonomic scope" value="Bacteria"/>
</dbReference>
<dbReference type="KEGG" id="msv:Mesil_1912"/>
<name>D7BGH1_ALLS1</name>
<reference evidence="1 2" key="1">
    <citation type="journal article" date="2010" name="Stand. Genomic Sci.">
        <title>Complete genome sequence of Meiothermus silvanus type strain (VI-R2).</title>
        <authorList>
            <person name="Sikorski J."/>
            <person name="Tindall B.J."/>
            <person name="Lowry S."/>
            <person name="Lucas S."/>
            <person name="Nolan M."/>
            <person name="Copeland A."/>
            <person name="Glavina Del Rio T."/>
            <person name="Tice H."/>
            <person name="Cheng J.F."/>
            <person name="Han C."/>
            <person name="Pitluck S."/>
            <person name="Liolios K."/>
            <person name="Ivanova N."/>
            <person name="Mavromatis K."/>
            <person name="Mikhailova N."/>
            <person name="Pati A."/>
            <person name="Goodwin L."/>
            <person name="Chen A."/>
            <person name="Palaniappan K."/>
            <person name="Land M."/>
            <person name="Hauser L."/>
            <person name="Chang Y.J."/>
            <person name="Jeffries C.D."/>
            <person name="Rohde M."/>
            <person name="Goker M."/>
            <person name="Woyke T."/>
            <person name="Bristow J."/>
            <person name="Eisen J.A."/>
            <person name="Markowitz V."/>
            <person name="Hugenholtz P."/>
            <person name="Kyrpides N.C."/>
            <person name="Klenk H.P."/>
            <person name="Lapidus A."/>
        </authorList>
    </citation>
    <scope>NUCLEOTIDE SEQUENCE [LARGE SCALE GENOMIC DNA]</scope>
    <source>
        <strain evidence="2">ATCC 700542 / DSM 9946 / VI-R2</strain>
    </source>
</reference>
<dbReference type="HOGENOM" id="CLU_036594_0_1_0"/>
<evidence type="ECO:0000313" key="1">
    <source>
        <dbReference type="EMBL" id="ADH63787.1"/>
    </source>
</evidence>
<dbReference type="EMBL" id="CP002042">
    <property type="protein sequence ID" value="ADH63787.1"/>
    <property type="molecule type" value="Genomic_DNA"/>
</dbReference>
<dbReference type="STRING" id="526227.Mesil_1912"/>
<dbReference type="InterPro" id="IPR009279">
    <property type="entry name" value="Portal_Mu"/>
</dbReference>
<keyword evidence="2" id="KW-1185">Reference proteome</keyword>
<dbReference type="Pfam" id="PF06074">
    <property type="entry name" value="Portal_Mu"/>
    <property type="match status" value="1"/>
</dbReference>
<organism evidence="1 2">
    <name type="scientific">Allomeiothermus silvanus (strain ATCC 700542 / DSM 9946 / NBRC 106475 / NCIMB 13440 / VI-R2)</name>
    <name type="common">Thermus silvanus</name>
    <dbReference type="NCBI Taxonomy" id="526227"/>
    <lineage>
        <taxon>Bacteria</taxon>
        <taxon>Thermotogati</taxon>
        <taxon>Deinococcota</taxon>
        <taxon>Deinococci</taxon>
        <taxon>Thermales</taxon>
        <taxon>Thermaceae</taxon>
        <taxon>Allomeiothermus</taxon>
    </lineage>
</organism>
<proteinExistence type="predicted"/>
<sequence>MWLTEQIAKLLGRKPPVAPLPHPVSGRVISGTSRGLEPEGLAAILRQAEQGDLTRQMELFEEIEEKDAYLASLLQTRKQAVLALDYAVLPADDSPAARQISDEVSALLQHINLQDLLLDLLDAIAKGLSVITMRWEYDRDSRRQLPTEFTWIHPRDLLYDPQTGELRLRTQDGPQSIPYGAALVHHYKAKSGAPSRAGLLRSLAWLYLFKNYSIKDWITFLEQYGQPLVLGKYDPTASKDELNALKEAVAAIGPEGRGVISKATEIEFKESQRYGTADAYSRFIELMEREMAVAITGSPLSSFDGSGGSNAMALTLDKISQRLTRSDAKAVYSTLRRDLVVPFCHYNFDRADLAPRLEPILREPEDLKVAAETIKTLVDAGAPIPLRYIHDRFQIPVPQADEPVLAPSRAGVTGRGVRLASGDARGARGFINGQLYVDGLDEVARAEAAPILNDLIERIAAMANRHHSYSDLREALVREYPSLAKPVLAELIEGSLVLAELAGRAAVDEDI</sequence>
<dbReference type="RefSeq" id="WP_013158343.1">
    <property type="nucleotide sequence ID" value="NC_014212.1"/>
</dbReference>
<dbReference type="OrthoDB" id="9797300at2"/>
<dbReference type="Proteomes" id="UP000001916">
    <property type="component" value="Chromosome"/>
</dbReference>